<name>A0A2V2N200_9EURY</name>
<feature type="transmembrane region" description="Helical" evidence="5">
    <location>
        <begin position="117"/>
        <end position="140"/>
    </location>
</feature>
<keyword evidence="8" id="KW-1185">Reference proteome</keyword>
<evidence type="ECO:0000256" key="2">
    <source>
        <dbReference type="ARBA" id="ARBA00022692"/>
    </source>
</evidence>
<gene>
    <name evidence="7" type="ORF">DK846_00950</name>
</gene>
<dbReference type="PANTHER" id="PTHR43229:SF2">
    <property type="entry name" value="NODULATION PROTEIN J"/>
    <property type="match status" value="1"/>
</dbReference>
<comment type="caution">
    <text evidence="7">The sequence shown here is derived from an EMBL/GenBank/DDBJ whole genome shotgun (WGS) entry which is preliminary data.</text>
</comment>
<protein>
    <submittedName>
        <fullName evidence="7">ABC transporter permease</fullName>
    </submittedName>
</protein>
<evidence type="ECO:0000256" key="3">
    <source>
        <dbReference type="ARBA" id="ARBA00022989"/>
    </source>
</evidence>
<evidence type="ECO:0000313" key="8">
    <source>
        <dbReference type="Proteomes" id="UP000245657"/>
    </source>
</evidence>
<accession>A0A2V2N200</accession>
<sequence length="262" mass="28941">MTRTNYNLVMFLRNSYHVWFRNLLVFRKNIRVNFLPPFVEPLLYLGAIGFGIGTYVGEVDGISFVRFIAPAILAASVMNASFFECAYGTYVRMYYGKAFEAMMATPIRLREIVIGEIFWGATRGLISAAAILLILSLLGLADLPQSLVILPLAFLAGFLFSAIAACFSAVTPSIDTLSYPSLLYIAPMFLFSGTFFPLSLLPEPLQIFAFVALPLTHVVTLTRGIMVGGAMPFWPVNIAWIIAGIVVATCIAVRLFDRRLII</sequence>
<dbReference type="GO" id="GO:0140359">
    <property type="term" value="F:ABC-type transporter activity"/>
    <property type="evidence" value="ECO:0007669"/>
    <property type="project" value="InterPro"/>
</dbReference>
<dbReference type="AlphaFoldDB" id="A0A2V2N200"/>
<feature type="domain" description="ABC transmembrane type-2" evidence="6">
    <location>
        <begin position="32"/>
        <end position="259"/>
    </location>
</feature>
<dbReference type="InterPro" id="IPR051784">
    <property type="entry name" value="Nod_factor_ABC_transporter"/>
</dbReference>
<evidence type="ECO:0000256" key="5">
    <source>
        <dbReference type="SAM" id="Phobius"/>
    </source>
</evidence>
<dbReference type="PROSITE" id="PS51012">
    <property type="entry name" value="ABC_TM2"/>
    <property type="match status" value="1"/>
</dbReference>
<evidence type="ECO:0000313" key="7">
    <source>
        <dbReference type="EMBL" id="PWR73769.1"/>
    </source>
</evidence>
<dbReference type="PANTHER" id="PTHR43229">
    <property type="entry name" value="NODULATION PROTEIN J"/>
    <property type="match status" value="1"/>
</dbReference>
<keyword evidence="2 5" id="KW-0812">Transmembrane</keyword>
<dbReference type="InterPro" id="IPR047817">
    <property type="entry name" value="ABC2_TM_bact-type"/>
</dbReference>
<dbReference type="InterPro" id="IPR000412">
    <property type="entry name" value="ABC_2_transport"/>
</dbReference>
<comment type="subcellular location">
    <subcellularLocation>
        <location evidence="1">Membrane</location>
        <topology evidence="1">Multi-pass membrane protein</topology>
    </subcellularLocation>
</comment>
<feature type="transmembrane region" description="Helical" evidence="5">
    <location>
        <begin position="182"/>
        <end position="200"/>
    </location>
</feature>
<reference evidence="7 8" key="1">
    <citation type="submission" date="2018-05" db="EMBL/GenBank/DDBJ databases">
        <title>Draft genome of Methanospirillum lacunae Ki8-1.</title>
        <authorList>
            <person name="Dueholm M.S."/>
            <person name="Nielsen P.H."/>
            <person name="Bakmann L.F."/>
            <person name="Otzen D.E."/>
        </authorList>
    </citation>
    <scope>NUCLEOTIDE SEQUENCE [LARGE SCALE GENOMIC DNA]</scope>
    <source>
        <strain evidence="7 8">Ki8-1</strain>
    </source>
</reference>
<organism evidence="7 8">
    <name type="scientific">Methanospirillum lacunae</name>
    <dbReference type="NCBI Taxonomy" id="668570"/>
    <lineage>
        <taxon>Archaea</taxon>
        <taxon>Methanobacteriati</taxon>
        <taxon>Methanobacteriota</taxon>
        <taxon>Stenosarchaea group</taxon>
        <taxon>Methanomicrobia</taxon>
        <taxon>Methanomicrobiales</taxon>
        <taxon>Methanospirillaceae</taxon>
        <taxon>Methanospirillum</taxon>
    </lineage>
</organism>
<dbReference type="PRINTS" id="PR00164">
    <property type="entry name" value="ABC2TRNSPORT"/>
</dbReference>
<evidence type="ECO:0000256" key="1">
    <source>
        <dbReference type="ARBA" id="ARBA00004141"/>
    </source>
</evidence>
<dbReference type="Pfam" id="PF01061">
    <property type="entry name" value="ABC2_membrane"/>
    <property type="match status" value="1"/>
</dbReference>
<keyword evidence="4 5" id="KW-0472">Membrane</keyword>
<feature type="transmembrane region" description="Helical" evidence="5">
    <location>
        <begin position="207"/>
        <end position="226"/>
    </location>
</feature>
<keyword evidence="3 5" id="KW-1133">Transmembrane helix</keyword>
<feature type="transmembrane region" description="Helical" evidence="5">
    <location>
        <begin position="64"/>
        <end position="83"/>
    </location>
</feature>
<dbReference type="GeneID" id="97549094"/>
<dbReference type="GO" id="GO:0043190">
    <property type="term" value="C:ATP-binding cassette (ABC) transporter complex"/>
    <property type="evidence" value="ECO:0007669"/>
    <property type="project" value="InterPro"/>
</dbReference>
<dbReference type="RefSeq" id="WP_109967049.1">
    <property type="nucleotide sequence ID" value="NZ_CP176093.1"/>
</dbReference>
<evidence type="ECO:0000259" key="6">
    <source>
        <dbReference type="PROSITE" id="PS51012"/>
    </source>
</evidence>
<dbReference type="PIRSF" id="PIRSF006648">
    <property type="entry name" value="DrrB"/>
    <property type="match status" value="1"/>
</dbReference>
<dbReference type="InterPro" id="IPR013525">
    <property type="entry name" value="ABC2_TM"/>
</dbReference>
<dbReference type="Proteomes" id="UP000245657">
    <property type="component" value="Unassembled WGS sequence"/>
</dbReference>
<dbReference type="EMBL" id="QGMY01000002">
    <property type="protein sequence ID" value="PWR73769.1"/>
    <property type="molecule type" value="Genomic_DNA"/>
</dbReference>
<evidence type="ECO:0000256" key="4">
    <source>
        <dbReference type="ARBA" id="ARBA00023136"/>
    </source>
</evidence>
<feature type="transmembrane region" description="Helical" evidence="5">
    <location>
        <begin position="147"/>
        <end position="170"/>
    </location>
</feature>
<feature type="transmembrane region" description="Helical" evidence="5">
    <location>
        <begin position="238"/>
        <end position="256"/>
    </location>
</feature>
<proteinExistence type="predicted"/>
<feature type="transmembrane region" description="Helical" evidence="5">
    <location>
        <begin position="41"/>
        <end position="57"/>
    </location>
</feature>